<dbReference type="AlphaFoldDB" id="A0A1N6KQR9"/>
<proteinExistence type="predicted"/>
<accession>A0A1N6KQR9</accession>
<dbReference type="Proteomes" id="UP000185151">
    <property type="component" value="Unassembled WGS sequence"/>
</dbReference>
<name>A0A1N6KQR9_9BURK</name>
<dbReference type="InterPro" id="IPR038573">
    <property type="entry name" value="BrnT_sf"/>
</dbReference>
<protein>
    <submittedName>
        <fullName evidence="1">Uncharacterized protein</fullName>
    </submittedName>
</protein>
<keyword evidence="2" id="KW-1185">Reference proteome</keyword>
<dbReference type="Gene3D" id="3.10.450.530">
    <property type="entry name" value="Ribonuclease toxin, BrnT, of type II toxin-antitoxin system"/>
    <property type="match status" value="1"/>
</dbReference>
<organism evidence="1 2">
    <name type="scientific">Paraburkholderia phenazinium</name>
    <dbReference type="NCBI Taxonomy" id="60549"/>
    <lineage>
        <taxon>Bacteria</taxon>
        <taxon>Pseudomonadati</taxon>
        <taxon>Pseudomonadota</taxon>
        <taxon>Betaproteobacteria</taxon>
        <taxon>Burkholderiales</taxon>
        <taxon>Burkholderiaceae</taxon>
        <taxon>Paraburkholderia</taxon>
    </lineage>
</organism>
<dbReference type="InterPro" id="IPR007460">
    <property type="entry name" value="BrnT_toxin"/>
</dbReference>
<reference evidence="1 2" key="1">
    <citation type="submission" date="2016-11" db="EMBL/GenBank/DDBJ databases">
        <authorList>
            <person name="Jaros S."/>
            <person name="Januszkiewicz K."/>
            <person name="Wedrychowicz H."/>
        </authorList>
    </citation>
    <scope>NUCLEOTIDE SEQUENCE [LARGE SCALE GENOMIC DNA]</scope>
    <source>
        <strain evidence="1 2">GAS95</strain>
    </source>
</reference>
<evidence type="ECO:0000313" key="2">
    <source>
        <dbReference type="Proteomes" id="UP000185151"/>
    </source>
</evidence>
<dbReference type="Pfam" id="PF04365">
    <property type="entry name" value="BrnT_toxin"/>
    <property type="match status" value="1"/>
</dbReference>
<dbReference type="RefSeq" id="WP_074299039.1">
    <property type="nucleotide sequence ID" value="NZ_FSRU01000002.1"/>
</dbReference>
<sequence length="101" mass="11704">MYNKSQGIEFDPTKDQVNRSKHGVSLALAESFEWDSAIDALDDRHASGEQRFFAYGLIDDRVHCLVHTVRDETLRAISLRKANKRQVNDYVEQTKHRDADR</sequence>
<dbReference type="OrthoDB" id="9798158at2"/>
<dbReference type="EMBL" id="FSRU01000002">
    <property type="protein sequence ID" value="SIO58952.1"/>
    <property type="molecule type" value="Genomic_DNA"/>
</dbReference>
<evidence type="ECO:0000313" key="1">
    <source>
        <dbReference type="EMBL" id="SIO58952.1"/>
    </source>
</evidence>
<gene>
    <name evidence="1" type="ORF">SAMN05444165_4339</name>
</gene>